<organism evidence="1 2">
    <name type="scientific">Rhizobium chutanense</name>
    <dbReference type="NCBI Taxonomy" id="2035448"/>
    <lineage>
        <taxon>Bacteria</taxon>
        <taxon>Pseudomonadati</taxon>
        <taxon>Pseudomonadota</taxon>
        <taxon>Alphaproteobacteria</taxon>
        <taxon>Hyphomicrobiales</taxon>
        <taxon>Rhizobiaceae</taxon>
        <taxon>Rhizobium/Agrobacterium group</taxon>
        <taxon>Rhizobium</taxon>
    </lineage>
</organism>
<dbReference type="Proteomes" id="UP000220768">
    <property type="component" value="Unassembled WGS sequence"/>
</dbReference>
<name>A0A2A6J9H8_9HYPH</name>
<reference evidence="1 2" key="1">
    <citation type="submission" date="2017-09" db="EMBL/GenBank/DDBJ databases">
        <title>Comparative genomics of rhizobia isolated from Phaseolus vulgaris in China.</title>
        <authorList>
            <person name="Tong W."/>
        </authorList>
    </citation>
    <scope>NUCLEOTIDE SEQUENCE [LARGE SCALE GENOMIC DNA]</scope>
    <source>
        <strain evidence="1 2">C5</strain>
    </source>
</reference>
<sequence>MRSAPIDLQMELRMQTPCQPQTLESSCGRDNVAACLAISSASRSFFRQPLRDETGLSYADDFYIENYLSV</sequence>
<comment type="caution">
    <text evidence="1">The sequence shown here is derived from an EMBL/GenBank/DDBJ whole genome shotgun (WGS) entry which is preliminary data.</text>
</comment>
<gene>
    <name evidence="1" type="ORF">CO666_18525</name>
</gene>
<protein>
    <submittedName>
        <fullName evidence="1">Uncharacterized protein</fullName>
    </submittedName>
</protein>
<dbReference type="AlphaFoldDB" id="A0A2A6J9H8"/>
<accession>A0A2A6J9H8</accession>
<evidence type="ECO:0000313" key="2">
    <source>
        <dbReference type="Proteomes" id="UP000220768"/>
    </source>
</evidence>
<keyword evidence="2" id="KW-1185">Reference proteome</keyword>
<dbReference type="EMBL" id="NWSV01000011">
    <property type="protein sequence ID" value="PDT02869.1"/>
    <property type="molecule type" value="Genomic_DNA"/>
</dbReference>
<proteinExistence type="predicted"/>
<evidence type="ECO:0000313" key="1">
    <source>
        <dbReference type="EMBL" id="PDT02869.1"/>
    </source>
</evidence>